<dbReference type="HAMAP" id="MF_01416">
    <property type="entry name" value="ATP_synth_delta_bact"/>
    <property type="match status" value="1"/>
</dbReference>
<dbReference type="AlphaFoldDB" id="A0A645CJF7"/>
<keyword evidence="6" id="KW-0066">ATP synthesis</keyword>
<evidence type="ECO:0000256" key="1">
    <source>
        <dbReference type="ARBA" id="ARBA00004370"/>
    </source>
</evidence>
<keyword evidence="3" id="KW-0375">Hydrogen ion transport</keyword>
<evidence type="ECO:0000256" key="6">
    <source>
        <dbReference type="ARBA" id="ARBA00023310"/>
    </source>
</evidence>
<dbReference type="GO" id="GO:0046933">
    <property type="term" value="F:proton-transporting ATP synthase activity, rotational mechanism"/>
    <property type="evidence" value="ECO:0007669"/>
    <property type="project" value="InterPro"/>
</dbReference>
<accession>A0A645CJF7</accession>
<comment type="caution">
    <text evidence="7">The sequence shown here is derived from an EMBL/GenBank/DDBJ whole genome shotgun (WGS) entry which is preliminary data.</text>
</comment>
<dbReference type="InterPro" id="IPR020781">
    <property type="entry name" value="ATPase_OSCP/d_CS"/>
</dbReference>
<dbReference type="NCBIfam" id="TIGR01145">
    <property type="entry name" value="ATP_synt_delta"/>
    <property type="match status" value="1"/>
</dbReference>
<protein>
    <submittedName>
        <fullName evidence="7">ATP synthase subunit delta</fullName>
    </submittedName>
</protein>
<gene>
    <name evidence="7" type="primary">atpH_27</name>
    <name evidence="7" type="ORF">SDC9_124087</name>
</gene>
<evidence type="ECO:0000313" key="7">
    <source>
        <dbReference type="EMBL" id="MPM77087.1"/>
    </source>
</evidence>
<keyword evidence="5" id="KW-0472">Membrane</keyword>
<dbReference type="PANTHER" id="PTHR11910">
    <property type="entry name" value="ATP SYNTHASE DELTA CHAIN"/>
    <property type="match status" value="1"/>
</dbReference>
<evidence type="ECO:0000256" key="5">
    <source>
        <dbReference type="ARBA" id="ARBA00023136"/>
    </source>
</evidence>
<proteinExistence type="inferred from homology"/>
<dbReference type="PROSITE" id="PS00389">
    <property type="entry name" value="ATPASE_DELTA"/>
    <property type="match status" value="1"/>
</dbReference>
<evidence type="ECO:0000256" key="3">
    <source>
        <dbReference type="ARBA" id="ARBA00022781"/>
    </source>
</evidence>
<evidence type="ECO:0000256" key="4">
    <source>
        <dbReference type="ARBA" id="ARBA00023065"/>
    </source>
</evidence>
<organism evidence="7">
    <name type="scientific">bioreactor metagenome</name>
    <dbReference type="NCBI Taxonomy" id="1076179"/>
    <lineage>
        <taxon>unclassified sequences</taxon>
        <taxon>metagenomes</taxon>
        <taxon>ecological metagenomes</taxon>
    </lineage>
</organism>
<comment type="subcellular location">
    <subcellularLocation>
        <location evidence="1">Membrane</location>
    </subcellularLocation>
</comment>
<dbReference type="PRINTS" id="PR00125">
    <property type="entry name" value="ATPASEDELTA"/>
</dbReference>
<dbReference type="Pfam" id="PF00213">
    <property type="entry name" value="OSCP"/>
    <property type="match status" value="1"/>
</dbReference>
<dbReference type="GO" id="GO:0016020">
    <property type="term" value="C:membrane"/>
    <property type="evidence" value="ECO:0007669"/>
    <property type="project" value="UniProtKB-SubCell"/>
</dbReference>
<keyword evidence="4" id="KW-0406">Ion transport</keyword>
<name>A0A645CJF7_9ZZZZ</name>
<reference evidence="7" key="1">
    <citation type="submission" date="2019-08" db="EMBL/GenBank/DDBJ databases">
        <authorList>
            <person name="Kucharzyk K."/>
            <person name="Murdoch R.W."/>
            <person name="Higgins S."/>
            <person name="Loffler F."/>
        </authorList>
    </citation>
    <scope>NUCLEOTIDE SEQUENCE</scope>
</reference>
<evidence type="ECO:0000256" key="2">
    <source>
        <dbReference type="ARBA" id="ARBA00022448"/>
    </source>
</evidence>
<dbReference type="InterPro" id="IPR000711">
    <property type="entry name" value="ATPase_OSCP/dsu"/>
</dbReference>
<dbReference type="EMBL" id="VSSQ01027708">
    <property type="protein sequence ID" value="MPM77087.1"/>
    <property type="molecule type" value="Genomic_DNA"/>
</dbReference>
<keyword evidence="2" id="KW-0813">Transport</keyword>
<sequence>MEAETRVRELDTMADGLNLEQADTDGLVAVSAALGDQPRLRGALSDPALRGDERAQLAATLLSGRVSAKVAELVGAAAARSKGPSDLEALVERIAIRAVLQHDGEIDAVAEELFRFARTVEADPRLQVTLTDPRVDLAARQELVDTLASTKVRPQTLALIHRALAVRGRPLVKTLDSYVELAALVQASTIARVSVARPLTADQLARIKAQLVRIYGVAIDVRVDVDPEVLGGVRIEVGDEIIDGTIQTRLNQARRLIG</sequence>